<reference evidence="2 3" key="1">
    <citation type="journal article" date="2015" name="Sci. Rep.">
        <title>Genome of the facultative scuticociliatosis pathogen Pseudocohnilembus persalinus provides insight into its virulence through horizontal gene transfer.</title>
        <authorList>
            <person name="Xiong J."/>
            <person name="Wang G."/>
            <person name="Cheng J."/>
            <person name="Tian M."/>
            <person name="Pan X."/>
            <person name="Warren A."/>
            <person name="Jiang C."/>
            <person name="Yuan D."/>
            <person name="Miao W."/>
        </authorList>
    </citation>
    <scope>NUCLEOTIDE SEQUENCE [LARGE SCALE GENOMIC DNA]</scope>
    <source>
        <strain evidence="2">36N120E</strain>
    </source>
</reference>
<gene>
    <name evidence="2" type="ORF">PPERSA_10112</name>
</gene>
<dbReference type="InParanoid" id="A0A0V0R9M7"/>
<feature type="coiled-coil region" evidence="1">
    <location>
        <begin position="16"/>
        <end position="43"/>
    </location>
</feature>
<dbReference type="OMA" id="AHIGVEY"/>
<dbReference type="AlphaFoldDB" id="A0A0V0R9M7"/>
<sequence>MSGIIKGKLKLKGKFQTNKQLKEEKIRQKLEEEEEQKQRQIFQNAFKVNREQSGTKEKIIITYKPEEAEGKIITSQKTVHGQNTAFTKYEKGDFILFMNEETQQLEERKILAILSDKSILIDKEFSQDITEFSEFYIRKQDREQEPEESLEEKYEKQYLNLTKKIKKQEPTKEVLEYRQKKGMWGYKVVKEEVDSKDITKEKLLNMRVKKSRDKFCWI</sequence>
<evidence type="ECO:0000256" key="1">
    <source>
        <dbReference type="SAM" id="Coils"/>
    </source>
</evidence>
<organism evidence="2 3">
    <name type="scientific">Pseudocohnilembus persalinus</name>
    <name type="common">Ciliate</name>
    <dbReference type="NCBI Taxonomy" id="266149"/>
    <lineage>
        <taxon>Eukaryota</taxon>
        <taxon>Sar</taxon>
        <taxon>Alveolata</taxon>
        <taxon>Ciliophora</taxon>
        <taxon>Intramacronucleata</taxon>
        <taxon>Oligohymenophorea</taxon>
        <taxon>Scuticociliatia</taxon>
        <taxon>Philasterida</taxon>
        <taxon>Pseudocohnilembidae</taxon>
        <taxon>Pseudocohnilembus</taxon>
    </lineage>
</organism>
<name>A0A0V0R9M7_PSEPJ</name>
<dbReference type="Proteomes" id="UP000054937">
    <property type="component" value="Unassembled WGS sequence"/>
</dbReference>
<evidence type="ECO:0000313" key="2">
    <source>
        <dbReference type="EMBL" id="KRX11180.1"/>
    </source>
</evidence>
<keyword evidence="3" id="KW-1185">Reference proteome</keyword>
<protein>
    <submittedName>
        <fullName evidence="2">Uncharacterized protein</fullName>
    </submittedName>
</protein>
<dbReference type="OrthoDB" id="311468at2759"/>
<comment type="caution">
    <text evidence="2">The sequence shown here is derived from an EMBL/GenBank/DDBJ whole genome shotgun (WGS) entry which is preliminary data.</text>
</comment>
<proteinExistence type="predicted"/>
<evidence type="ECO:0000313" key="3">
    <source>
        <dbReference type="Proteomes" id="UP000054937"/>
    </source>
</evidence>
<accession>A0A0V0R9M7</accession>
<keyword evidence="1" id="KW-0175">Coiled coil</keyword>
<dbReference type="EMBL" id="LDAU01000005">
    <property type="protein sequence ID" value="KRX11180.1"/>
    <property type="molecule type" value="Genomic_DNA"/>
</dbReference>